<evidence type="ECO:0000313" key="3">
    <source>
        <dbReference type="Proteomes" id="UP000597762"/>
    </source>
</evidence>
<feature type="transmembrane region" description="Helical" evidence="1">
    <location>
        <begin position="234"/>
        <end position="252"/>
    </location>
</feature>
<sequence length="253" mass="28975">MGVFSFLFHYLFTFAPPAKNSCPCLFSPPTRHFCLCPCSFFLSDSPFLYVVAFSAKTFLRVVFHPSTLLLWLKNNILWRGWPSSPKNILWRGWPSSPKNILWRGWPSSPTNILWRGCEAPQEHSFGVGQAPPRTFFGGVGQAPPLRSWMRLYTHPFHVPGMFVNPPPQKFRIYSSFLRIISLVMYGCSFCTHPPTISIVFILCPPPSTFSPVIVPFVPATIPFKCNCFFYSPHSWLISLYLIFSLSLPFFSLY</sequence>
<proteinExistence type="predicted"/>
<evidence type="ECO:0000313" key="2">
    <source>
        <dbReference type="EMBL" id="CAE1228407.1"/>
    </source>
</evidence>
<dbReference type="Proteomes" id="UP000597762">
    <property type="component" value="Unassembled WGS sequence"/>
</dbReference>
<reference evidence="2" key="1">
    <citation type="submission" date="2021-01" db="EMBL/GenBank/DDBJ databases">
        <authorList>
            <person name="Li R."/>
            <person name="Bekaert M."/>
        </authorList>
    </citation>
    <scope>NUCLEOTIDE SEQUENCE</scope>
    <source>
        <strain evidence="2">Farmed</strain>
    </source>
</reference>
<keyword evidence="1" id="KW-1133">Transmembrane helix</keyword>
<keyword evidence="3" id="KW-1185">Reference proteome</keyword>
<evidence type="ECO:0000256" key="1">
    <source>
        <dbReference type="SAM" id="Phobius"/>
    </source>
</evidence>
<protein>
    <submittedName>
        <fullName evidence="2">Uncharacterized protein</fullName>
    </submittedName>
</protein>
<dbReference type="AlphaFoldDB" id="A0A812BHN9"/>
<name>A0A812BHN9_ACAPH</name>
<comment type="caution">
    <text evidence="2">The sequence shown here is derived from an EMBL/GenBank/DDBJ whole genome shotgun (WGS) entry which is preliminary data.</text>
</comment>
<keyword evidence="1" id="KW-0812">Transmembrane</keyword>
<dbReference type="EMBL" id="CAHIKZ030000595">
    <property type="protein sequence ID" value="CAE1228407.1"/>
    <property type="molecule type" value="Genomic_DNA"/>
</dbReference>
<keyword evidence="1" id="KW-0472">Membrane</keyword>
<accession>A0A812BHN9</accession>
<gene>
    <name evidence="2" type="ORF">SPHA_16784</name>
</gene>
<organism evidence="2 3">
    <name type="scientific">Acanthosepion pharaonis</name>
    <name type="common">Pharaoh cuttlefish</name>
    <name type="synonym">Sepia pharaonis</name>
    <dbReference type="NCBI Taxonomy" id="158019"/>
    <lineage>
        <taxon>Eukaryota</taxon>
        <taxon>Metazoa</taxon>
        <taxon>Spiralia</taxon>
        <taxon>Lophotrochozoa</taxon>
        <taxon>Mollusca</taxon>
        <taxon>Cephalopoda</taxon>
        <taxon>Coleoidea</taxon>
        <taxon>Decapodiformes</taxon>
        <taxon>Sepiida</taxon>
        <taxon>Sepiina</taxon>
        <taxon>Sepiidae</taxon>
        <taxon>Acanthosepion</taxon>
    </lineage>
</organism>